<accession>N8ZM28</accession>
<feature type="transmembrane region" description="Helical" evidence="6">
    <location>
        <begin position="307"/>
        <end position="331"/>
    </location>
</feature>
<gene>
    <name evidence="8" type="ORF">F960_01107</name>
</gene>
<keyword evidence="9" id="KW-1185">Reference proteome</keyword>
<feature type="transmembrane region" description="Helical" evidence="6">
    <location>
        <begin position="112"/>
        <end position="135"/>
    </location>
</feature>
<feature type="transmembrane region" description="Helical" evidence="6">
    <location>
        <begin position="88"/>
        <end position="106"/>
    </location>
</feature>
<dbReference type="HOGENOM" id="CLU_001265_61_1_6"/>
<keyword evidence="2" id="KW-1003">Cell membrane</keyword>
<feature type="transmembrane region" description="Helical" evidence="6">
    <location>
        <begin position="371"/>
        <end position="390"/>
    </location>
</feature>
<dbReference type="PROSITE" id="PS50850">
    <property type="entry name" value="MFS"/>
    <property type="match status" value="1"/>
</dbReference>
<feature type="transmembrane region" description="Helical" evidence="6">
    <location>
        <begin position="62"/>
        <end position="81"/>
    </location>
</feature>
<dbReference type="GeneID" id="84208517"/>
<keyword evidence="4 6" id="KW-1133">Transmembrane helix</keyword>
<dbReference type="InterPro" id="IPR036259">
    <property type="entry name" value="MFS_trans_sf"/>
</dbReference>
<dbReference type="GO" id="GO:0005886">
    <property type="term" value="C:plasma membrane"/>
    <property type="evidence" value="ECO:0007669"/>
    <property type="project" value="UniProtKB-SubCell"/>
</dbReference>
<dbReference type="GO" id="GO:0022857">
    <property type="term" value="F:transmembrane transporter activity"/>
    <property type="evidence" value="ECO:0007669"/>
    <property type="project" value="InterPro"/>
</dbReference>
<evidence type="ECO:0000256" key="4">
    <source>
        <dbReference type="ARBA" id="ARBA00022989"/>
    </source>
</evidence>
<feature type="transmembrane region" description="Helical" evidence="6">
    <location>
        <begin position="21"/>
        <end position="42"/>
    </location>
</feature>
<name>N8ZM28_9GAMM</name>
<dbReference type="CDD" id="cd17324">
    <property type="entry name" value="MFS_NepI_like"/>
    <property type="match status" value="1"/>
</dbReference>
<feature type="transmembrane region" description="Helical" evidence="6">
    <location>
        <begin position="343"/>
        <end position="365"/>
    </location>
</feature>
<dbReference type="STRING" id="202952.GCA_000747725_02032"/>
<feature type="transmembrane region" description="Helical" evidence="6">
    <location>
        <begin position="256"/>
        <end position="276"/>
    </location>
</feature>
<sequence>MDKQQYSSSPCSSESVDHMPLFKLLAFTMAGFLTIMTETMPAGLLPQISQGLQISQAQAGQLISIFAFGSAVAAIPIIYLTQSWNRRPLFLMAISGLFIFNSLTALSDHYLLTLFVRFIGGMCAGIIWGLLAGYARRLVPTHLQGRALAIAGVGQPIALSLGVPLGAWLGQYFAWQNIFWIISVLSFILLFWIQFSVPDFAGQARQKQIPIHRVFLIAGIPSILITLFCWILAHNILYTYIAAFLNTVGLAHQLDLALMIFGISSFIGIWFIGINIDKKLRNLTLFSLVLFALSLFILAFAKSSPFLIFASIAFWGMSFGGAPTLLQTALADTAGENADIAQSMLVTVFNFAIACGGFIGGYLLQHYGAKIFPSSMLIFILFSLVIVCLGKKHGFKIGHRPSGQH</sequence>
<dbReference type="Pfam" id="PF07690">
    <property type="entry name" value="MFS_1"/>
    <property type="match status" value="1"/>
</dbReference>
<evidence type="ECO:0000256" key="5">
    <source>
        <dbReference type="ARBA" id="ARBA00023136"/>
    </source>
</evidence>
<feature type="transmembrane region" description="Helical" evidence="6">
    <location>
        <begin position="283"/>
        <end position="301"/>
    </location>
</feature>
<evidence type="ECO:0000313" key="8">
    <source>
        <dbReference type="EMBL" id="ENV34799.1"/>
    </source>
</evidence>
<evidence type="ECO:0000256" key="6">
    <source>
        <dbReference type="SAM" id="Phobius"/>
    </source>
</evidence>
<dbReference type="PATRIC" id="fig|1120926.3.peg.1065"/>
<dbReference type="OrthoDB" id="2810795at2"/>
<comment type="subcellular location">
    <subcellularLocation>
        <location evidence="1">Cell membrane</location>
        <topology evidence="1">Multi-pass membrane protein</topology>
    </subcellularLocation>
</comment>
<evidence type="ECO:0000256" key="3">
    <source>
        <dbReference type="ARBA" id="ARBA00022692"/>
    </source>
</evidence>
<dbReference type="PANTHER" id="PTHR43124">
    <property type="entry name" value="PURINE EFFLUX PUMP PBUE"/>
    <property type="match status" value="1"/>
</dbReference>
<organism evidence="8 9">
    <name type="scientific">Acinetobacter gerneri DSM 14967 = CIP 107464 = MTCC 9824</name>
    <dbReference type="NCBI Taxonomy" id="1120926"/>
    <lineage>
        <taxon>Bacteria</taxon>
        <taxon>Pseudomonadati</taxon>
        <taxon>Pseudomonadota</taxon>
        <taxon>Gammaproteobacteria</taxon>
        <taxon>Moraxellales</taxon>
        <taxon>Moraxellaceae</taxon>
        <taxon>Acinetobacter</taxon>
    </lineage>
</organism>
<dbReference type="Gene3D" id="1.20.1250.20">
    <property type="entry name" value="MFS general substrate transporter like domains"/>
    <property type="match status" value="1"/>
</dbReference>
<dbReference type="EMBL" id="APPN01000052">
    <property type="protein sequence ID" value="ENV34799.1"/>
    <property type="molecule type" value="Genomic_DNA"/>
</dbReference>
<feature type="transmembrane region" description="Helical" evidence="6">
    <location>
        <begin position="214"/>
        <end position="236"/>
    </location>
</feature>
<dbReference type="AlphaFoldDB" id="N8ZM28"/>
<dbReference type="Proteomes" id="UP000013117">
    <property type="component" value="Unassembled WGS sequence"/>
</dbReference>
<keyword evidence="3 6" id="KW-0812">Transmembrane</keyword>
<feature type="transmembrane region" description="Helical" evidence="6">
    <location>
        <begin position="173"/>
        <end position="193"/>
    </location>
</feature>
<evidence type="ECO:0000313" key="9">
    <source>
        <dbReference type="Proteomes" id="UP000013117"/>
    </source>
</evidence>
<evidence type="ECO:0000256" key="2">
    <source>
        <dbReference type="ARBA" id="ARBA00022475"/>
    </source>
</evidence>
<dbReference type="InterPro" id="IPR020846">
    <property type="entry name" value="MFS_dom"/>
</dbReference>
<proteinExistence type="predicted"/>
<dbReference type="RefSeq" id="WP_004858598.1">
    <property type="nucleotide sequence ID" value="NZ_ASYY01000003.1"/>
</dbReference>
<comment type="caution">
    <text evidence="8">The sequence shown here is derived from an EMBL/GenBank/DDBJ whole genome shotgun (WGS) entry which is preliminary data.</text>
</comment>
<protein>
    <recommendedName>
        <fullName evidence="7">Major facilitator superfamily (MFS) profile domain-containing protein</fullName>
    </recommendedName>
</protein>
<feature type="domain" description="Major facilitator superfamily (MFS) profile" evidence="7">
    <location>
        <begin position="23"/>
        <end position="394"/>
    </location>
</feature>
<feature type="transmembrane region" description="Helical" evidence="6">
    <location>
        <begin position="147"/>
        <end position="167"/>
    </location>
</feature>
<dbReference type="InterPro" id="IPR050189">
    <property type="entry name" value="MFS_Efflux_Transporters"/>
</dbReference>
<evidence type="ECO:0000259" key="7">
    <source>
        <dbReference type="PROSITE" id="PS50850"/>
    </source>
</evidence>
<dbReference type="SUPFAM" id="SSF103473">
    <property type="entry name" value="MFS general substrate transporter"/>
    <property type="match status" value="1"/>
</dbReference>
<reference evidence="8 9" key="1">
    <citation type="submission" date="2013-02" db="EMBL/GenBank/DDBJ databases">
        <title>The Genome Sequence of Acinetobacter gerneri CIP 107464.</title>
        <authorList>
            <consortium name="The Broad Institute Genome Sequencing Platform"/>
            <consortium name="The Broad Institute Genome Sequencing Center for Infectious Disease"/>
            <person name="Cerqueira G."/>
            <person name="Feldgarden M."/>
            <person name="Courvalin P."/>
            <person name="Perichon B."/>
            <person name="Grillot-Courvalin C."/>
            <person name="Clermont D."/>
            <person name="Rocha E."/>
            <person name="Yoon E.-J."/>
            <person name="Nemec A."/>
            <person name="Walker B."/>
            <person name="Young S.K."/>
            <person name="Zeng Q."/>
            <person name="Gargeya S."/>
            <person name="Fitzgerald M."/>
            <person name="Haas B."/>
            <person name="Abouelleil A."/>
            <person name="Alvarado L."/>
            <person name="Arachchi H.M."/>
            <person name="Berlin A.M."/>
            <person name="Chapman S.B."/>
            <person name="Dewar J."/>
            <person name="Goldberg J."/>
            <person name="Griggs A."/>
            <person name="Gujja S."/>
            <person name="Hansen M."/>
            <person name="Howarth C."/>
            <person name="Imamovic A."/>
            <person name="Larimer J."/>
            <person name="McCowan C."/>
            <person name="Murphy C."/>
            <person name="Neiman D."/>
            <person name="Pearson M."/>
            <person name="Priest M."/>
            <person name="Roberts A."/>
            <person name="Saif S."/>
            <person name="Shea T."/>
            <person name="Sisk P."/>
            <person name="Sykes S."/>
            <person name="Wortman J."/>
            <person name="Nusbaum C."/>
            <person name="Birren B."/>
        </authorList>
    </citation>
    <scope>NUCLEOTIDE SEQUENCE [LARGE SCALE GENOMIC DNA]</scope>
    <source>
        <strain evidence="8 9">CIP 107464</strain>
    </source>
</reference>
<dbReference type="PANTHER" id="PTHR43124:SF3">
    <property type="entry name" value="CHLORAMPHENICOL EFFLUX PUMP RV0191"/>
    <property type="match status" value="1"/>
</dbReference>
<keyword evidence="5 6" id="KW-0472">Membrane</keyword>
<evidence type="ECO:0000256" key="1">
    <source>
        <dbReference type="ARBA" id="ARBA00004651"/>
    </source>
</evidence>
<dbReference type="InterPro" id="IPR011701">
    <property type="entry name" value="MFS"/>
</dbReference>
<dbReference type="eggNOG" id="COG2814">
    <property type="taxonomic scope" value="Bacteria"/>
</dbReference>